<proteinExistence type="predicted"/>
<dbReference type="EMBL" id="UGAW01000001">
    <property type="protein sequence ID" value="STG52080.1"/>
    <property type="molecule type" value="Genomic_DNA"/>
</dbReference>
<evidence type="ECO:0000313" key="1">
    <source>
        <dbReference type="EMBL" id="STG52080.1"/>
    </source>
</evidence>
<evidence type="ECO:0000313" key="2">
    <source>
        <dbReference type="Proteomes" id="UP000254817"/>
    </source>
</evidence>
<organism evidence="1 2">
    <name type="scientific">Escherichia coli</name>
    <dbReference type="NCBI Taxonomy" id="562"/>
    <lineage>
        <taxon>Bacteria</taxon>
        <taxon>Pseudomonadati</taxon>
        <taxon>Pseudomonadota</taxon>
        <taxon>Gammaproteobacteria</taxon>
        <taxon>Enterobacterales</taxon>
        <taxon>Enterobacteriaceae</taxon>
        <taxon>Escherichia</taxon>
    </lineage>
</organism>
<name>A0A376MPI7_ECOLX</name>
<reference evidence="1 2" key="1">
    <citation type="submission" date="2018-06" db="EMBL/GenBank/DDBJ databases">
        <authorList>
            <consortium name="Pathogen Informatics"/>
            <person name="Doyle S."/>
        </authorList>
    </citation>
    <scope>NUCLEOTIDE SEQUENCE [LARGE SCALE GENOMIC DNA]</scope>
    <source>
        <strain evidence="1 2">NCTC11112</strain>
    </source>
</reference>
<accession>A0A376MPI7</accession>
<dbReference type="AlphaFoldDB" id="A0A376MPI7"/>
<gene>
    <name evidence="1" type="ORF">NCTC11112_02570</name>
</gene>
<protein>
    <submittedName>
        <fullName evidence="1">Uncharacterized protein</fullName>
    </submittedName>
</protein>
<sequence length="110" mass="12643">MCFETGLIRRHNLLYNRFAALTPTVKQPHLDTLALCYWSEERRLLERGSCLLRHCSRSLPDMSCGFHCQQQDQIQSPVSPVPSLLCHLSNTLLSNTCNKKVIFLQFGHDI</sequence>
<dbReference type="Proteomes" id="UP000254817">
    <property type="component" value="Unassembled WGS sequence"/>
</dbReference>